<name>A0ABW4CIA1_9LACO</name>
<dbReference type="InterPro" id="IPR006524">
    <property type="entry name" value="ArpU-like"/>
</dbReference>
<sequence>MALVPDVDEQASRDNARKVLKEYRRYARMVGEPLVDIKSPSIDGMPRTQSFENSVEAKLTDRFNADLEYAAMRNALASMPFQFYWVLYYSFCTPAPMTAEEIAARVGLANKDAVDYVKRQALMWFAEAFKHGQCLKFRF</sequence>
<evidence type="ECO:0000313" key="1">
    <source>
        <dbReference type="EMBL" id="MFD1430612.1"/>
    </source>
</evidence>
<comment type="caution">
    <text evidence="1">The sequence shown here is derived from an EMBL/GenBank/DDBJ whole genome shotgun (WGS) entry which is preliminary data.</text>
</comment>
<gene>
    <name evidence="1" type="ORF">ACFQ4P_10165</name>
</gene>
<reference evidence="2" key="1">
    <citation type="journal article" date="2019" name="Int. J. Syst. Evol. Microbiol.">
        <title>The Global Catalogue of Microorganisms (GCM) 10K type strain sequencing project: providing services to taxonomists for standard genome sequencing and annotation.</title>
        <authorList>
            <consortium name="The Broad Institute Genomics Platform"/>
            <consortium name="The Broad Institute Genome Sequencing Center for Infectious Disease"/>
            <person name="Wu L."/>
            <person name="Ma J."/>
        </authorList>
    </citation>
    <scope>NUCLEOTIDE SEQUENCE [LARGE SCALE GENOMIC DNA]</scope>
    <source>
        <strain evidence="2">CCM 8980</strain>
    </source>
</reference>
<dbReference type="RefSeq" id="WP_164510133.1">
    <property type="nucleotide sequence ID" value="NZ_BOLQ01000037.1"/>
</dbReference>
<evidence type="ECO:0000313" key="2">
    <source>
        <dbReference type="Proteomes" id="UP001597196"/>
    </source>
</evidence>
<protein>
    <submittedName>
        <fullName evidence="1">ArpU family phage packaging/lysis transcriptional regulator</fullName>
    </submittedName>
</protein>
<organism evidence="1 2">
    <name type="scientific">Lacticaseibacillus mingshuiensis</name>
    <dbReference type="NCBI Taxonomy" id="2799574"/>
    <lineage>
        <taxon>Bacteria</taxon>
        <taxon>Bacillati</taxon>
        <taxon>Bacillota</taxon>
        <taxon>Bacilli</taxon>
        <taxon>Lactobacillales</taxon>
        <taxon>Lactobacillaceae</taxon>
        <taxon>Lacticaseibacillus</taxon>
    </lineage>
</organism>
<accession>A0ABW4CIA1</accession>
<dbReference type="Proteomes" id="UP001597196">
    <property type="component" value="Unassembled WGS sequence"/>
</dbReference>
<proteinExistence type="predicted"/>
<dbReference type="EMBL" id="JBHTOC010000014">
    <property type="protein sequence ID" value="MFD1430612.1"/>
    <property type="molecule type" value="Genomic_DNA"/>
</dbReference>
<dbReference type="NCBIfam" id="TIGR01637">
    <property type="entry name" value="phage_arpU"/>
    <property type="match status" value="1"/>
</dbReference>
<keyword evidence="2" id="KW-1185">Reference proteome</keyword>